<accession>A0A385AFP6</accession>
<gene>
    <name evidence="2" type="primary">dltD</name>
    <name evidence="2" type="ORF">DT351_08905</name>
</gene>
<dbReference type="UniPathway" id="UPA00556"/>
<evidence type="ECO:0000313" key="3">
    <source>
        <dbReference type="Proteomes" id="UP000257607"/>
    </source>
</evidence>
<comment type="similarity">
    <text evidence="1">Belongs to the DltD family.</text>
</comment>
<dbReference type="RefSeq" id="WP_116843709.1">
    <property type="nucleotide sequence ID" value="NZ_CP025476.1"/>
</dbReference>
<reference evidence="2 3" key="1">
    <citation type="submission" date="2018-07" db="EMBL/GenBank/DDBJ databases">
        <title>Lactobacillus curvatus genome sequence.</title>
        <authorList>
            <person name="Prechtl R."/>
        </authorList>
    </citation>
    <scope>NUCLEOTIDE SEQUENCE [LARGE SCALE GENOMIC DNA]</scope>
    <source>
        <strain evidence="2 3">TMW 1.1928</strain>
    </source>
</reference>
<dbReference type="InterPro" id="IPR023896">
    <property type="entry name" value="LTA_DltD"/>
</dbReference>
<dbReference type="NCBIfam" id="TIGR04092">
    <property type="entry name" value="LTA_DltD"/>
    <property type="match status" value="1"/>
</dbReference>
<keyword evidence="1" id="KW-0472">Membrane</keyword>
<dbReference type="EMBL" id="CP031003">
    <property type="protein sequence ID" value="AXN36444.1"/>
    <property type="molecule type" value="Genomic_DNA"/>
</dbReference>
<organism evidence="2 3">
    <name type="scientific">Latilactobacillus curvatus</name>
    <name type="common">Lactobacillus curvatus</name>
    <dbReference type="NCBI Taxonomy" id="28038"/>
    <lineage>
        <taxon>Bacteria</taxon>
        <taxon>Bacillati</taxon>
        <taxon>Bacillota</taxon>
        <taxon>Bacilli</taxon>
        <taxon>Lactobacillales</taxon>
        <taxon>Lactobacillaceae</taxon>
        <taxon>Latilactobacillus</taxon>
    </lineage>
</organism>
<sequence>MFKRLWQIFGPVLVAGLCLTALLLSPLRLGRPSEKTLSTAATSLSANVLKGEAIKDAAFNDNYIPMIGSSELSRMDALHPSVMANKYDWQNKPFLLGAPGTQSLTHFLSLQATGNHLNGKKAVVVISPQWFVPQGVKPEMFDFFYSSLQTSYFLIHAKDSESTRYAAKRILELTSDTTNGVMRDALKNKALGIPLTETQKVYINNVKRPALQHQDQLFSQLFIRGRERELRKGLKVLPKQPDNMQLDQVATELGQKVTGDNPFGIQNSFYKKRVKPNVGKLKGEQSHFNYESSPEFADFQLMLDYFAAHKVSVQFIIPPVNARWAAYTGLSQAMLNRFDKKIQYQLRTQGFNNIVDMTNDGNEQFFMQDTIHLGWRGWLKVDQKLQPFMRTKKAKAVHYDMSNDFLSRDWQNVSGNNVHDFD</sequence>
<dbReference type="GO" id="GO:0070395">
    <property type="term" value="P:lipoteichoic acid biosynthetic process"/>
    <property type="evidence" value="ECO:0007669"/>
    <property type="project" value="UniProtKB-UniRule"/>
</dbReference>
<evidence type="ECO:0000256" key="1">
    <source>
        <dbReference type="PIRNR" id="PIRNR021438"/>
    </source>
</evidence>
<evidence type="ECO:0000313" key="2">
    <source>
        <dbReference type="EMBL" id="AXN36444.1"/>
    </source>
</evidence>
<dbReference type="InterPro" id="IPR006998">
    <property type="entry name" value="DltD"/>
</dbReference>
<protein>
    <recommendedName>
        <fullName evidence="1">Protein DltD</fullName>
    </recommendedName>
</protein>
<comment type="pathway">
    <text evidence="1">Cell wall biogenesis; lipoteichoic acid biosynthesis.</text>
</comment>
<dbReference type="Pfam" id="PF04914">
    <property type="entry name" value="DltD"/>
    <property type="match status" value="1"/>
</dbReference>
<name>A0A385AFP6_LATCU</name>
<dbReference type="GO" id="GO:0005886">
    <property type="term" value="C:plasma membrane"/>
    <property type="evidence" value="ECO:0007669"/>
    <property type="project" value="UniProtKB-UniRule"/>
</dbReference>
<dbReference type="PANTHER" id="PTHR40039:SF1">
    <property type="entry name" value="PROTEIN DLTD"/>
    <property type="match status" value="1"/>
</dbReference>
<dbReference type="Proteomes" id="UP000257607">
    <property type="component" value="Chromosome"/>
</dbReference>
<dbReference type="PIRSF" id="PIRSF021438">
    <property type="entry name" value="DltD"/>
    <property type="match status" value="1"/>
</dbReference>
<proteinExistence type="inferred from homology"/>
<dbReference type="AlphaFoldDB" id="A0A385AFP6"/>
<dbReference type="PANTHER" id="PTHR40039">
    <property type="entry name" value="PROTEIN DLTD"/>
    <property type="match status" value="1"/>
</dbReference>
<keyword evidence="1" id="KW-1003">Cell membrane</keyword>